<dbReference type="Proteomes" id="UP000077071">
    <property type="component" value="Chromosome"/>
</dbReference>
<protein>
    <submittedName>
        <fullName evidence="2">ABC transporter substrate-binding protein</fullName>
    </submittedName>
</protein>
<gene>
    <name evidence="2" type="ORF">A6122_1317</name>
</gene>
<dbReference type="AlphaFoldDB" id="A0A161IZ20"/>
<keyword evidence="3" id="KW-1185">Reference proteome</keyword>
<reference evidence="2 3" key="1">
    <citation type="submission" date="2016-05" db="EMBL/GenBank/DDBJ databases">
        <title>Complete genome sequence of Rathayibacter tritici NCPPB 1953.</title>
        <authorList>
            <person name="Park J."/>
            <person name="Lee H.-H."/>
            <person name="Lee S.-W."/>
            <person name="Seo Y.-S."/>
        </authorList>
    </citation>
    <scope>NUCLEOTIDE SEQUENCE [LARGE SCALE GENOMIC DNA]</scope>
    <source>
        <strain evidence="2 3">NCPPB 1953</strain>
    </source>
</reference>
<evidence type="ECO:0000256" key="1">
    <source>
        <dbReference type="SAM" id="SignalP"/>
    </source>
</evidence>
<organism evidence="2 3">
    <name type="scientific">Rathayibacter tritici</name>
    <dbReference type="NCBI Taxonomy" id="33888"/>
    <lineage>
        <taxon>Bacteria</taxon>
        <taxon>Bacillati</taxon>
        <taxon>Actinomycetota</taxon>
        <taxon>Actinomycetes</taxon>
        <taxon>Micrococcales</taxon>
        <taxon>Microbacteriaceae</taxon>
        <taxon>Rathayibacter</taxon>
    </lineage>
</organism>
<name>A0A161IZ20_9MICO</name>
<evidence type="ECO:0000313" key="2">
    <source>
        <dbReference type="EMBL" id="AND16461.1"/>
    </source>
</evidence>
<dbReference type="InterPro" id="IPR050490">
    <property type="entry name" value="Bact_solute-bd_prot1"/>
</dbReference>
<keyword evidence="1" id="KW-0732">Signal</keyword>
<dbReference type="OrthoDB" id="8317736at2"/>
<dbReference type="PROSITE" id="PS51257">
    <property type="entry name" value="PROKAR_LIPOPROTEIN"/>
    <property type="match status" value="1"/>
</dbReference>
<dbReference type="Pfam" id="PF01547">
    <property type="entry name" value="SBP_bac_1"/>
    <property type="match status" value="1"/>
</dbReference>
<dbReference type="PANTHER" id="PTHR43649:SF30">
    <property type="entry name" value="ABC TRANSPORTER SUBSTRATE-BINDING PROTEIN"/>
    <property type="match status" value="1"/>
</dbReference>
<dbReference type="RefSeq" id="WP_068253101.1">
    <property type="nucleotide sequence ID" value="NZ_CP015515.1"/>
</dbReference>
<dbReference type="STRING" id="33888.A6122_1317"/>
<proteinExistence type="predicted"/>
<feature type="signal peptide" evidence="1">
    <location>
        <begin position="1"/>
        <end position="28"/>
    </location>
</feature>
<dbReference type="InterPro" id="IPR006059">
    <property type="entry name" value="SBP"/>
</dbReference>
<dbReference type="SUPFAM" id="SSF53850">
    <property type="entry name" value="Periplasmic binding protein-like II"/>
    <property type="match status" value="1"/>
</dbReference>
<evidence type="ECO:0000313" key="3">
    <source>
        <dbReference type="Proteomes" id="UP000077071"/>
    </source>
</evidence>
<dbReference type="EMBL" id="CP015515">
    <property type="protein sequence ID" value="AND16461.1"/>
    <property type="molecule type" value="Genomic_DNA"/>
</dbReference>
<sequence length="440" mass="47055">MLGHRIHPQKPRLTAAVALALVSTVVLAGCSTATGGDSADGTTTITLSMQNPDVETADPATWAIVQAFEAANPDITVDVTGQAVAEHLQSLTIAAQSDTLPDVFWVYKATAEDMLDAGRLLDLAPVLDELNVTDRFPESTVTNFTKDDVMYGVPYQGLLTGLWYNEKILSDNGLAVPTTFDDLVEVADTLSKKGIVTISNGANQSSFSVWSFLVWLDRFGYQDKIDGILDGSDSYSNPDFLRMYEHIAELRDAGAFASNVSTQTYQQAVDQFLQGKAAMLDADVWASSSIQDSAVAADTGFWAGPQFSDGVGEQNIIMNVASAPLVVDHKVGDDENKLAAVEKFLAFYYSDQAQQLLVDNGQPPVTDYAPQLDATKQSALKSALDATTADGVSSPQTQPDLLVSTAVSSAMYDSIYGVIQDQLSPQQAVDLVQKAIDAGQ</sequence>
<dbReference type="PANTHER" id="PTHR43649">
    <property type="entry name" value="ARABINOSE-BINDING PROTEIN-RELATED"/>
    <property type="match status" value="1"/>
</dbReference>
<dbReference type="Gene3D" id="3.40.190.10">
    <property type="entry name" value="Periplasmic binding protein-like II"/>
    <property type="match status" value="2"/>
</dbReference>
<dbReference type="PATRIC" id="fig|33888.3.peg.1445"/>
<dbReference type="KEGG" id="rtn:A6122_1317"/>
<accession>A0A161IZ20</accession>
<feature type="chain" id="PRO_5039660516" evidence="1">
    <location>
        <begin position="29"/>
        <end position="440"/>
    </location>
</feature>